<evidence type="ECO:0000313" key="3">
    <source>
        <dbReference type="Proteomes" id="UP000601435"/>
    </source>
</evidence>
<feature type="region of interest" description="Disordered" evidence="1">
    <location>
        <begin position="542"/>
        <end position="565"/>
    </location>
</feature>
<dbReference type="AlphaFoldDB" id="A0A813BAD7"/>
<proteinExistence type="predicted"/>
<comment type="caution">
    <text evidence="2">The sequence shown here is derived from an EMBL/GenBank/DDBJ whole genome shotgun (WGS) entry which is preliminary data.</text>
</comment>
<dbReference type="Proteomes" id="UP000601435">
    <property type="component" value="Unassembled WGS sequence"/>
</dbReference>
<feature type="compositionally biased region" description="Low complexity" evidence="1">
    <location>
        <begin position="230"/>
        <end position="256"/>
    </location>
</feature>
<feature type="compositionally biased region" description="Polar residues" evidence="1">
    <location>
        <begin position="447"/>
        <end position="456"/>
    </location>
</feature>
<feature type="region of interest" description="Disordered" evidence="1">
    <location>
        <begin position="398"/>
        <end position="476"/>
    </location>
</feature>
<gene>
    <name evidence="2" type="primary">ESD</name>
    <name evidence="2" type="ORF">SNEC2469_LOCUS29918</name>
</gene>
<dbReference type="OrthoDB" id="434395at2759"/>
<sequence>MSLQAPARVAVATTESDAAQSQQIQEIASEVLRLRLVQSQYKQLEGQLRTTSEKLRDLLPDKAPHFSQYLEQGLRPGGTVGTLGGFHGGAEPESLLGIMECLCVVCNAQVTSRREDLVAACQRLLQDPKCLAETLASLPAAPGALSRRLAPYLLTCDSSWRGSLNEAGQCYEAFRSWLSCYYQYSLVSAQMEASAAQLQLQEQLLKELNKEPSAGKDVPRSTQVKSAMWRHSSGLRRSSSVQSTSSAGSRRSPSPSDVKVARPVDAGGRKSAGGAISLTRVSREASQKSPLGRSEKSLKTASQTPTTSQGQPPASRPSLIRTAFGSEKGTEPSPRTRLALGGHQPLALSGARPTRSATAVAPPGPPALSPRRSVPYSARGYVDPPKTLLSSRRQIVPAVRARRSPSREVSTPGSKAASARATPVQAAKAVEAKPAEVNATAEPQPLQPESGQSSALYRSRSLHSISEPEVGVSPPLSTRIARHSETYSARSRPAQITPIASRLASSATQLQPRSYGSVLHSTGSCMPYSSVRTSRIAFQSTGVSGATLRPQPRTKPMVPHKDAGHLVERSGPRDLTPSAWALASSRSSPSLEPRVVLGRPMTGPVVREVTMATPRPLFSARAR</sequence>
<keyword evidence="3" id="KW-1185">Reference proteome</keyword>
<protein>
    <submittedName>
        <fullName evidence="2">ESD protein</fullName>
    </submittedName>
</protein>
<feature type="region of interest" description="Disordered" evidence="1">
    <location>
        <begin position="346"/>
        <end position="385"/>
    </location>
</feature>
<evidence type="ECO:0000313" key="2">
    <source>
        <dbReference type="EMBL" id="CAE7894880.1"/>
    </source>
</evidence>
<dbReference type="EMBL" id="CAJNJA010068474">
    <property type="protein sequence ID" value="CAE7894880.1"/>
    <property type="molecule type" value="Genomic_DNA"/>
</dbReference>
<organism evidence="2 3">
    <name type="scientific">Symbiodinium necroappetens</name>
    <dbReference type="NCBI Taxonomy" id="1628268"/>
    <lineage>
        <taxon>Eukaryota</taxon>
        <taxon>Sar</taxon>
        <taxon>Alveolata</taxon>
        <taxon>Dinophyceae</taxon>
        <taxon>Suessiales</taxon>
        <taxon>Symbiodiniaceae</taxon>
        <taxon>Symbiodinium</taxon>
    </lineage>
</organism>
<evidence type="ECO:0000256" key="1">
    <source>
        <dbReference type="SAM" id="MobiDB-lite"/>
    </source>
</evidence>
<feature type="compositionally biased region" description="Basic and acidic residues" evidence="1">
    <location>
        <begin position="210"/>
        <end position="219"/>
    </location>
</feature>
<feature type="compositionally biased region" description="Polar residues" evidence="1">
    <location>
        <begin position="299"/>
        <end position="312"/>
    </location>
</feature>
<name>A0A813BAD7_9DINO</name>
<accession>A0A813BAD7</accession>
<reference evidence="2" key="1">
    <citation type="submission" date="2021-02" db="EMBL/GenBank/DDBJ databases">
        <authorList>
            <person name="Dougan E. K."/>
            <person name="Rhodes N."/>
            <person name="Thang M."/>
            <person name="Chan C."/>
        </authorList>
    </citation>
    <scope>NUCLEOTIDE SEQUENCE</scope>
</reference>
<feature type="region of interest" description="Disordered" evidence="1">
    <location>
        <begin position="210"/>
        <end position="319"/>
    </location>
</feature>